<name>A0A369Q9C5_9BACT</name>
<sequence>MTGTESLPAFQARVPEQIVLRAVRAHLSRFVFYSSRKVSNGKSQKLELYANSTGLYAKKERLYANEELQKIKIFKKFFFVVAAQRHFVLTNHDKAIVKGFEVLQINGKGPVHPD</sequence>
<protein>
    <submittedName>
        <fullName evidence="1">Uncharacterized protein</fullName>
    </submittedName>
</protein>
<evidence type="ECO:0000313" key="2">
    <source>
        <dbReference type="Proteomes" id="UP000253919"/>
    </source>
</evidence>
<keyword evidence="2" id="KW-1185">Reference proteome</keyword>
<gene>
    <name evidence="1" type="ORF">AHMF7616_00060</name>
</gene>
<proteinExistence type="predicted"/>
<dbReference type="EMBL" id="QASA01000001">
    <property type="protein sequence ID" value="RDC61481.1"/>
    <property type="molecule type" value="Genomic_DNA"/>
</dbReference>
<dbReference type="AlphaFoldDB" id="A0A369Q9C5"/>
<organism evidence="1 2">
    <name type="scientific">Adhaeribacter pallidiroseus</name>
    <dbReference type="NCBI Taxonomy" id="2072847"/>
    <lineage>
        <taxon>Bacteria</taxon>
        <taxon>Pseudomonadati</taxon>
        <taxon>Bacteroidota</taxon>
        <taxon>Cytophagia</taxon>
        <taxon>Cytophagales</taxon>
        <taxon>Hymenobacteraceae</taxon>
        <taxon>Adhaeribacter</taxon>
    </lineage>
</organism>
<evidence type="ECO:0000313" key="1">
    <source>
        <dbReference type="EMBL" id="RDC61481.1"/>
    </source>
</evidence>
<comment type="caution">
    <text evidence="1">The sequence shown here is derived from an EMBL/GenBank/DDBJ whole genome shotgun (WGS) entry which is preliminary data.</text>
</comment>
<reference evidence="1 2" key="1">
    <citation type="submission" date="2018-04" db="EMBL/GenBank/DDBJ databases">
        <title>Adhaeribacter sp. HMF7616 genome sequencing and assembly.</title>
        <authorList>
            <person name="Kang H."/>
            <person name="Kang J."/>
            <person name="Cha I."/>
            <person name="Kim H."/>
            <person name="Joh K."/>
        </authorList>
    </citation>
    <scope>NUCLEOTIDE SEQUENCE [LARGE SCALE GENOMIC DNA]</scope>
    <source>
        <strain evidence="1 2">HMF7616</strain>
    </source>
</reference>
<accession>A0A369Q9C5</accession>
<dbReference type="Proteomes" id="UP000253919">
    <property type="component" value="Unassembled WGS sequence"/>
</dbReference>